<dbReference type="SUPFAM" id="SSF63829">
    <property type="entry name" value="Calcium-dependent phosphotriesterase"/>
    <property type="match status" value="1"/>
</dbReference>
<dbReference type="Pfam" id="PF07494">
    <property type="entry name" value="Reg_prop"/>
    <property type="match status" value="3"/>
</dbReference>
<evidence type="ECO:0000313" key="4">
    <source>
        <dbReference type="Proteomes" id="UP000198379"/>
    </source>
</evidence>
<organism evidence="3 4">
    <name type="scientific">Dokdonia pacifica</name>
    <dbReference type="NCBI Taxonomy" id="1627892"/>
    <lineage>
        <taxon>Bacteria</taxon>
        <taxon>Pseudomonadati</taxon>
        <taxon>Bacteroidota</taxon>
        <taxon>Flavobacteriia</taxon>
        <taxon>Flavobacteriales</taxon>
        <taxon>Flavobacteriaceae</taxon>
        <taxon>Dokdonia</taxon>
    </lineage>
</organism>
<dbReference type="Pfam" id="PF18962">
    <property type="entry name" value="Por_Secre_tail"/>
    <property type="match status" value="1"/>
</dbReference>
<dbReference type="NCBIfam" id="TIGR04183">
    <property type="entry name" value="Por_Secre_tail"/>
    <property type="match status" value="1"/>
</dbReference>
<dbReference type="InterPro" id="IPR011110">
    <property type="entry name" value="Reg_prop"/>
</dbReference>
<reference evidence="3 4" key="1">
    <citation type="submission" date="2017-06" db="EMBL/GenBank/DDBJ databases">
        <authorList>
            <person name="Kim H.J."/>
            <person name="Triplett B.A."/>
        </authorList>
    </citation>
    <scope>NUCLEOTIDE SEQUENCE [LARGE SCALE GENOMIC DNA]</scope>
    <source>
        <strain evidence="3 4">DSM 25597</strain>
    </source>
</reference>
<dbReference type="RefSeq" id="WP_179218059.1">
    <property type="nucleotide sequence ID" value="NZ_BMEP01000002.1"/>
</dbReference>
<name>A0A238VRV7_9FLAO</name>
<gene>
    <name evidence="3" type="ORF">SAMN06265376_101278</name>
</gene>
<proteinExistence type="predicted"/>
<evidence type="ECO:0000259" key="2">
    <source>
        <dbReference type="Pfam" id="PF18962"/>
    </source>
</evidence>
<accession>A0A238VRV7</accession>
<dbReference type="InterPro" id="IPR015943">
    <property type="entry name" value="WD40/YVTN_repeat-like_dom_sf"/>
</dbReference>
<feature type="domain" description="Secretion system C-terminal sorting" evidence="2">
    <location>
        <begin position="335"/>
        <end position="401"/>
    </location>
</feature>
<dbReference type="Proteomes" id="UP000198379">
    <property type="component" value="Unassembled WGS sequence"/>
</dbReference>
<evidence type="ECO:0000256" key="1">
    <source>
        <dbReference type="ARBA" id="ARBA00022729"/>
    </source>
</evidence>
<sequence>MKKQLFLIAVMITLTTVGQTFTNYTEADGLFPSLVNEIIEDDDGDIWCVGWLDATSPGIARFNGESWELFGNDDDGPHSNTFISLLQDKTGAYWFGSVPSEGNQNGASRFNGFAWAYFPENVFAGTAIEDIAEGSFNDLWFATNGGLTKFDSNIFTSYTIEDGLPSNSITSVIQDKNGDIWVTTFDGGASKFDGTTFTNYTVDDGLASNELTRVFEDRSGNIWFASGFSNAGLTRFDGNSFTIFTTADGLAANNVREIAQDDDDNLWFAGSAGVTRFDGENWLILNESNGLLSNLVRGIEPDRDGNIWFGTLEGVSVLEAGSLSAGEENLTTFSVFPNPVEDQLMIQTPNTSEILKVNLYSVLGELIASQDNTANVDMSTLSSGIYFAEILGTNQQSQTIKVIKK</sequence>
<keyword evidence="4" id="KW-1185">Reference proteome</keyword>
<protein>
    <submittedName>
        <fullName evidence="3">Por secretion system C-terminal sorting domain-containing protein</fullName>
    </submittedName>
</protein>
<dbReference type="Gene3D" id="2.130.10.10">
    <property type="entry name" value="YVTN repeat-like/Quinoprotein amine dehydrogenase"/>
    <property type="match status" value="4"/>
</dbReference>
<dbReference type="AlphaFoldDB" id="A0A238VRV7"/>
<dbReference type="EMBL" id="FZNY01000001">
    <property type="protein sequence ID" value="SNR37070.1"/>
    <property type="molecule type" value="Genomic_DNA"/>
</dbReference>
<keyword evidence="1" id="KW-0732">Signal</keyword>
<evidence type="ECO:0000313" key="3">
    <source>
        <dbReference type="EMBL" id="SNR37070.1"/>
    </source>
</evidence>
<dbReference type="InterPro" id="IPR026444">
    <property type="entry name" value="Secre_tail"/>
</dbReference>